<dbReference type="Pfam" id="PF05895">
    <property type="entry name" value="DUF859"/>
    <property type="match status" value="1"/>
</dbReference>
<evidence type="ECO:0000259" key="1">
    <source>
        <dbReference type="Pfam" id="PF21939"/>
    </source>
</evidence>
<dbReference type="InterPro" id="IPR053827">
    <property type="entry name" value="Gp10_C"/>
</dbReference>
<feature type="domain" description="Baseplate structural protein Gp10 C-terminal" evidence="1">
    <location>
        <begin position="452"/>
        <end position="574"/>
    </location>
</feature>
<reference evidence="2" key="1">
    <citation type="journal article" date="2021" name="Proc. Natl. Acad. Sci. U.S.A.">
        <title>A Catalog of Tens of Thousands of Viruses from Human Metagenomes Reveals Hidden Associations with Chronic Diseases.</title>
        <authorList>
            <person name="Tisza M.J."/>
            <person name="Buck C.B."/>
        </authorList>
    </citation>
    <scope>NUCLEOTIDE SEQUENCE</scope>
    <source>
        <strain evidence="2">Ctvdw32</strain>
    </source>
</reference>
<dbReference type="SUPFAM" id="SSF88874">
    <property type="entry name" value="Receptor-binding domain of short tail fibre protein gp12"/>
    <property type="match status" value="1"/>
</dbReference>
<evidence type="ECO:0000313" key="2">
    <source>
        <dbReference type="EMBL" id="DAE16345.1"/>
    </source>
</evidence>
<dbReference type="Pfam" id="PF21939">
    <property type="entry name" value="Gp10_C"/>
    <property type="match status" value="1"/>
</dbReference>
<protein>
    <submittedName>
        <fullName evidence="2">Baseplate wedge protein</fullName>
    </submittedName>
</protein>
<proteinExistence type="predicted"/>
<accession>A0A8S5QBZ6</accession>
<name>A0A8S5QBZ6_9CAUD</name>
<dbReference type="EMBL" id="BK015621">
    <property type="protein sequence ID" value="DAE16345.1"/>
    <property type="molecule type" value="Genomic_DNA"/>
</dbReference>
<dbReference type="InterPro" id="IPR008577">
    <property type="entry name" value="DUF859"/>
</dbReference>
<sequence length="575" mass="60111">MASIYGPVSATGWQLRLDYSVSQSIADNKSTLSLTLYIYDGTGESYNLDANSCYYTLQGTRVYNPYRYNSRGWYKLGSKSITVAHNNMGKGSVVLSADWHSGFTSSYTPSSLTVSGTVNLPDIPRASSVSASGLVLGSAGTLTVTRAVSTFTHTIKLKCGSAAQVTVATKSSAISIPYTPPLDWAAQNTSGISVNIAAEITTYNGDTVVGTNTTTLTASIPASVRPTLSVSLSDTSGYQPTYGWVQVKSTLKATFSAAGSYGSTIKAKSLSIGGKSASPDGANALTESGTMAVVATVTDSRGRTASVTQNITVNAYSGPGIQDLTFLRGDYSGGTWTDNAMGDDIKLTFTLSIQLTGNKATVEVTGASNLTGQTSGAKTVYLVDYGTDSTGVVQVKATDALGGTVTREVTIPTVAVPLNINFALQAICFGGVAEKEKTVEFKLPIHYMGKALLDLLHPVGSIFLSTGSTSPAELFGGMWEQVKDVFLLAAGDSHAAGSTGGEETHTLTKAEIPDHAHTLKYTGQSVTEGVNAIRLYQAASNQYNAYSGGQASDCGGQAHNNMPPYLAVYTWRRTA</sequence>
<organism evidence="2">
    <name type="scientific">Siphoviridae sp. ctvdw32</name>
    <dbReference type="NCBI Taxonomy" id="2825723"/>
    <lineage>
        <taxon>Viruses</taxon>
        <taxon>Duplodnaviria</taxon>
        <taxon>Heunggongvirae</taxon>
        <taxon>Uroviricota</taxon>
        <taxon>Caudoviricetes</taxon>
    </lineage>
</organism>